<reference evidence="2" key="1">
    <citation type="submission" date="2020-10" db="EMBL/GenBank/DDBJ databases">
        <authorList>
            <person name="Gilroy R."/>
        </authorList>
    </citation>
    <scope>NUCLEOTIDE SEQUENCE</scope>
    <source>
        <strain evidence="2">2478</strain>
    </source>
</reference>
<dbReference type="Proteomes" id="UP000823771">
    <property type="component" value="Unassembled WGS sequence"/>
</dbReference>
<dbReference type="AlphaFoldDB" id="A0A9D9IUJ3"/>
<name>A0A9D9IUJ3_9BACT</name>
<protein>
    <submittedName>
        <fullName evidence="2">YbbR-like domain-containing protein</fullName>
    </submittedName>
</protein>
<evidence type="ECO:0000313" key="2">
    <source>
        <dbReference type="EMBL" id="MBO8478491.1"/>
    </source>
</evidence>
<keyword evidence="1" id="KW-0472">Membrane</keyword>
<organism evidence="2 3">
    <name type="scientific">Candidatus Cryptobacteroides excrementipullorum</name>
    <dbReference type="NCBI Taxonomy" id="2840761"/>
    <lineage>
        <taxon>Bacteria</taxon>
        <taxon>Pseudomonadati</taxon>
        <taxon>Bacteroidota</taxon>
        <taxon>Bacteroidia</taxon>
        <taxon>Bacteroidales</taxon>
        <taxon>Candidatus Cryptobacteroides</taxon>
    </lineage>
</organism>
<dbReference type="EMBL" id="JADILZ010000054">
    <property type="protein sequence ID" value="MBO8478491.1"/>
    <property type="molecule type" value="Genomic_DNA"/>
</dbReference>
<evidence type="ECO:0000313" key="3">
    <source>
        <dbReference type="Proteomes" id="UP000823771"/>
    </source>
</evidence>
<accession>A0A9D9IUJ3</accession>
<comment type="caution">
    <text evidence="2">The sequence shown here is derived from an EMBL/GenBank/DDBJ whole genome shotgun (WGS) entry which is preliminary data.</text>
</comment>
<keyword evidence="1" id="KW-1133">Transmembrane helix</keyword>
<reference evidence="2" key="2">
    <citation type="journal article" date="2021" name="PeerJ">
        <title>Extensive microbial diversity within the chicken gut microbiome revealed by metagenomics and culture.</title>
        <authorList>
            <person name="Gilroy R."/>
            <person name="Ravi A."/>
            <person name="Getino M."/>
            <person name="Pursley I."/>
            <person name="Horton D.L."/>
            <person name="Alikhan N.F."/>
            <person name="Baker D."/>
            <person name="Gharbi K."/>
            <person name="Hall N."/>
            <person name="Watson M."/>
            <person name="Adriaenssens E.M."/>
            <person name="Foster-Nyarko E."/>
            <person name="Jarju S."/>
            <person name="Secka A."/>
            <person name="Antonio M."/>
            <person name="Oren A."/>
            <person name="Chaudhuri R.R."/>
            <person name="La Ragione R."/>
            <person name="Hildebrand F."/>
            <person name="Pallen M.J."/>
        </authorList>
    </citation>
    <scope>NUCLEOTIDE SEQUENCE</scope>
    <source>
        <strain evidence="2">2478</strain>
    </source>
</reference>
<gene>
    <name evidence="2" type="ORF">IAB80_06365</name>
</gene>
<dbReference type="Gene3D" id="2.170.120.40">
    <property type="entry name" value="YbbR-like domain"/>
    <property type="match status" value="1"/>
</dbReference>
<sequence>MRDLIHKILQLLNISGRDWAVFLLALLLAFSIWLIHNLSLKYTEFMQASVEAVSNIEGHFNKSSNRSDVIARCQTTGYSIMMNAIFPGRRNVTVSFDPSALHRKSGETYYITSSELKESAHLIFGDDVQIEYFITDTLFFRFPYENHKRVPVNPVHVLGFEPQYTADGPLDIEPDSVTIYGEPDFIGNIDRVNTEAIKISDISSVVHGIARLERIKGVRMSETEVHYSLPVSRYVEIPVTVSVQARNVPPGKSLMIYPSVATVYLRCAFPLTADLSEGVRVYVDYNDFVSSIGGKCMAKTASLPEGVINCSVSPAVFECVVTEDR</sequence>
<feature type="transmembrane region" description="Helical" evidence="1">
    <location>
        <begin position="19"/>
        <end position="36"/>
    </location>
</feature>
<keyword evidence="1" id="KW-0812">Transmembrane</keyword>
<evidence type="ECO:0000256" key="1">
    <source>
        <dbReference type="SAM" id="Phobius"/>
    </source>
</evidence>
<proteinExistence type="predicted"/>